<dbReference type="Pfam" id="PF07873">
    <property type="entry name" value="YabP"/>
    <property type="match status" value="1"/>
</dbReference>
<proteinExistence type="predicted"/>
<gene>
    <name evidence="1" type="ORF">SDC9_175734</name>
</gene>
<comment type="caution">
    <text evidence="1">The sequence shown here is derived from an EMBL/GenBank/DDBJ whole genome shotgun (WGS) entry which is preliminary data.</text>
</comment>
<dbReference type="InterPro" id="IPR022477">
    <property type="entry name" value="Spore_YqfC"/>
</dbReference>
<sequence length="94" mass="10388">MSDKFRKVKESVANKLDLPREMILDLPKVTVISNSEISIENHKGVIFFGENQIKIRTSIGVVNISGGNFEIIFVGGSTIALSGKFKSIVYDDNE</sequence>
<accession>A0A645GXB4</accession>
<dbReference type="AlphaFoldDB" id="A0A645GXB4"/>
<protein>
    <recommendedName>
        <fullName evidence="2">Sporulation protein YqfC</fullName>
    </recommendedName>
</protein>
<evidence type="ECO:0008006" key="2">
    <source>
        <dbReference type="Google" id="ProtNLM"/>
    </source>
</evidence>
<reference evidence="1" key="1">
    <citation type="submission" date="2019-08" db="EMBL/GenBank/DDBJ databases">
        <authorList>
            <person name="Kucharzyk K."/>
            <person name="Murdoch R.W."/>
            <person name="Higgins S."/>
            <person name="Loffler F."/>
        </authorList>
    </citation>
    <scope>NUCLEOTIDE SEQUENCE</scope>
</reference>
<dbReference type="InterPro" id="IPR022476">
    <property type="entry name" value="Spore_YabP/YqfC"/>
</dbReference>
<organism evidence="1">
    <name type="scientific">bioreactor metagenome</name>
    <dbReference type="NCBI Taxonomy" id="1076179"/>
    <lineage>
        <taxon>unclassified sequences</taxon>
        <taxon>metagenomes</taxon>
        <taxon>ecological metagenomes</taxon>
    </lineage>
</organism>
<dbReference type="EMBL" id="VSSQ01078528">
    <property type="protein sequence ID" value="MPN28293.1"/>
    <property type="molecule type" value="Genomic_DNA"/>
</dbReference>
<dbReference type="NCBIfam" id="TIGR02856">
    <property type="entry name" value="spore_yqfC"/>
    <property type="match status" value="1"/>
</dbReference>
<name>A0A645GXB4_9ZZZZ</name>
<evidence type="ECO:0000313" key="1">
    <source>
        <dbReference type="EMBL" id="MPN28293.1"/>
    </source>
</evidence>